<organism evidence="11 12">
    <name type="scientific">Candidatus Aphodocola excrementigallinarum</name>
    <dbReference type="NCBI Taxonomy" id="2840670"/>
    <lineage>
        <taxon>Bacteria</taxon>
        <taxon>Bacillati</taxon>
        <taxon>Bacillota</taxon>
        <taxon>Bacilli</taxon>
        <taxon>Candidatus Aphodocola</taxon>
    </lineage>
</organism>
<dbReference type="GO" id="GO:0003677">
    <property type="term" value="F:DNA binding"/>
    <property type="evidence" value="ECO:0007669"/>
    <property type="project" value="UniProtKB-UniRule"/>
</dbReference>
<reference evidence="11" key="2">
    <citation type="journal article" date="2021" name="PeerJ">
        <title>Extensive microbial diversity within the chicken gut microbiome revealed by metagenomics and culture.</title>
        <authorList>
            <person name="Gilroy R."/>
            <person name="Ravi A."/>
            <person name="Getino M."/>
            <person name="Pursley I."/>
            <person name="Horton D.L."/>
            <person name="Alikhan N.F."/>
            <person name="Baker D."/>
            <person name="Gharbi K."/>
            <person name="Hall N."/>
            <person name="Watson M."/>
            <person name="Adriaenssens E.M."/>
            <person name="Foster-Nyarko E."/>
            <person name="Jarju S."/>
            <person name="Secka A."/>
            <person name="Antonio M."/>
            <person name="Oren A."/>
            <person name="Chaudhuri R.R."/>
            <person name="La Ragione R."/>
            <person name="Hildebrand F."/>
            <person name="Pallen M.J."/>
        </authorList>
    </citation>
    <scope>NUCLEOTIDE SEQUENCE</scope>
    <source>
        <strain evidence="11">CHK193-30670</strain>
    </source>
</reference>
<protein>
    <recommendedName>
        <fullName evidence="3 10">DNA-directed RNA polymerase subunit omega</fullName>
        <shortName evidence="10">RNAP omega subunit</shortName>
        <ecNumber evidence="2 10">2.7.7.6</ecNumber>
    </recommendedName>
    <alternativeName>
        <fullName evidence="10">RNA polymerase omega subunit</fullName>
    </alternativeName>
    <alternativeName>
        <fullName evidence="8 10">Transcriptase subunit omega</fullName>
    </alternativeName>
</protein>
<dbReference type="InterPro" id="IPR003716">
    <property type="entry name" value="DNA-dir_RNA_pol_omega"/>
</dbReference>
<evidence type="ECO:0000256" key="3">
    <source>
        <dbReference type="ARBA" id="ARBA00013725"/>
    </source>
</evidence>
<comment type="function">
    <text evidence="10">Promotes RNA polymerase assembly. Latches the N- and C-terminal regions of the beta' subunit thereby facilitating its interaction with the beta and alpha subunits.</text>
</comment>
<evidence type="ECO:0000256" key="1">
    <source>
        <dbReference type="ARBA" id="ARBA00006711"/>
    </source>
</evidence>
<gene>
    <name evidence="10" type="primary">rpoZ</name>
    <name evidence="11" type="ORF">IAB68_05060</name>
</gene>
<name>A0A9D1IPF5_9FIRM</name>
<evidence type="ECO:0000256" key="10">
    <source>
        <dbReference type="HAMAP-Rule" id="MF_00366"/>
    </source>
</evidence>
<sequence>MIYPSIDKLLTKVGSKYLLVHVAAKRAKEIDQTNHLQMPESKYKCQKSIGRALEEVMEDLIHIK</sequence>
<dbReference type="InterPro" id="IPR036161">
    <property type="entry name" value="RPB6/omega-like_sf"/>
</dbReference>
<keyword evidence="7 10" id="KW-0804">Transcription</keyword>
<evidence type="ECO:0000256" key="5">
    <source>
        <dbReference type="ARBA" id="ARBA00022679"/>
    </source>
</evidence>
<dbReference type="GO" id="GO:0000428">
    <property type="term" value="C:DNA-directed RNA polymerase complex"/>
    <property type="evidence" value="ECO:0007669"/>
    <property type="project" value="UniProtKB-KW"/>
</dbReference>
<reference evidence="11" key="1">
    <citation type="submission" date="2020-10" db="EMBL/GenBank/DDBJ databases">
        <authorList>
            <person name="Gilroy R."/>
        </authorList>
    </citation>
    <scope>NUCLEOTIDE SEQUENCE</scope>
    <source>
        <strain evidence="11">CHK193-30670</strain>
    </source>
</reference>
<proteinExistence type="inferred from homology"/>
<evidence type="ECO:0000313" key="12">
    <source>
        <dbReference type="Proteomes" id="UP000824074"/>
    </source>
</evidence>
<dbReference type="PANTHER" id="PTHR34476:SF1">
    <property type="entry name" value="DNA-DIRECTED RNA POLYMERASE SUBUNIT OMEGA"/>
    <property type="match status" value="1"/>
</dbReference>
<dbReference type="HAMAP" id="MF_00366">
    <property type="entry name" value="RNApol_bact_RpoZ"/>
    <property type="match status" value="1"/>
</dbReference>
<evidence type="ECO:0000256" key="7">
    <source>
        <dbReference type="ARBA" id="ARBA00023163"/>
    </source>
</evidence>
<comment type="subunit">
    <text evidence="10">The RNAP catalytic core consists of 2 alpha, 1 beta, 1 beta' and 1 omega subunit. When a sigma factor is associated with the core the holoenzyme is formed, which can initiate transcription.</text>
</comment>
<comment type="caution">
    <text evidence="11">The sequence shown here is derived from an EMBL/GenBank/DDBJ whole genome shotgun (WGS) entry which is preliminary data.</text>
</comment>
<keyword evidence="4 10" id="KW-0240">DNA-directed RNA polymerase</keyword>
<evidence type="ECO:0000256" key="6">
    <source>
        <dbReference type="ARBA" id="ARBA00022695"/>
    </source>
</evidence>
<evidence type="ECO:0000256" key="8">
    <source>
        <dbReference type="ARBA" id="ARBA00029924"/>
    </source>
</evidence>
<dbReference type="Pfam" id="PF01192">
    <property type="entry name" value="RNA_pol_Rpb6"/>
    <property type="match status" value="1"/>
</dbReference>
<evidence type="ECO:0000256" key="2">
    <source>
        <dbReference type="ARBA" id="ARBA00012418"/>
    </source>
</evidence>
<accession>A0A9D1IPF5</accession>
<dbReference type="EC" id="2.7.7.6" evidence="2 10"/>
<dbReference type="SMART" id="SM01409">
    <property type="entry name" value="RNA_pol_Rpb6"/>
    <property type="match status" value="1"/>
</dbReference>
<dbReference type="Gene3D" id="3.90.940.10">
    <property type="match status" value="1"/>
</dbReference>
<dbReference type="GO" id="GO:0006351">
    <property type="term" value="P:DNA-templated transcription"/>
    <property type="evidence" value="ECO:0007669"/>
    <property type="project" value="UniProtKB-UniRule"/>
</dbReference>
<dbReference type="Proteomes" id="UP000824074">
    <property type="component" value="Unassembled WGS sequence"/>
</dbReference>
<dbReference type="SUPFAM" id="SSF63562">
    <property type="entry name" value="RPB6/omega subunit-like"/>
    <property type="match status" value="1"/>
</dbReference>
<evidence type="ECO:0000256" key="9">
    <source>
        <dbReference type="ARBA" id="ARBA00048552"/>
    </source>
</evidence>
<keyword evidence="6 10" id="KW-0548">Nucleotidyltransferase</keyword>
<dbReference type="InterPro" id="IPR006110">
    <property type="entry name" value="Pol_omega/Rpo6/RPB6"/>
</dbReference>
<dbReference type="EMBL" id="DVMT01000051">
    <property type="protein sequence ID" value="HIU40650.1"/>
    <property type="molecule type" value="Genomic_DNA"/>
</dbReference>
<evidence type="ECO:0000256" key="4">
    <source>
        <dbReference type="ARBA" id="ARBA00022478"/>
    </source>
</evidence>
<evidence type="ECO:0000313" key="11">
    <source>
        <dbReference type="EMBL" id="HIU40650.1"/>
    </source>
</evidence>
<keyword evidence="5 10" id="KW-0808">Transferase</keyword>
<dbReference type="PANTHER" id="PTHR34476">
    <property type="entry name" value="DNA-DIRECTED RNA POLYMERASE SUBUNIT OMEGA"/>
    <property type="match status" value="1"/>
</dbReference>
<comment type="similarity">
    <text evidence="1 10">Belongs to the RNA polymerase subunit omega family.</text>
</comment>
<dbReference type="GO" id="GO:0003899">
    <property type="term" value="F:DNA-directed RNA polymerase activity"/>
    <property type="evidence" value="ECO:0007669"/>
    <property type="project" value="UniProtKB-UniRule"/>
</dbReference>
<dbReference type="NCBIfam" id="TIGR00690">
    <property type="entry name" value="rpoZ"/>
    <property type="match status" value="1"/>
</dbReference>
<comment type="catalytic activity">
    <reaction evidence="9 10">
        <text>RNA(n) + a ribonucleoside 5'-triphosphate = RNA(n+1) + diphosphate</text>
        <dbReference type="Rhea" id="RHEA:21248"/>
        <dbReference type="Rhea" id="RHEA-COMP:14527"/>
        <dbReference type="Rhea" id="RHEA-COMP:17342"/>
        <dbReference type="ChEBI" id="CHEBI:33019"/>
        <dbReference type="ChEBI" id="CHEBI:61557"/>
        <dbReference type="ChEBI" id="CHEBI:140395"/>
        <dbReference type="EC" id="2.7.7.6"/>
    </reaction>
</comment>
<dbReference type="AlphaFoldDB" id="A0A9D1IPF5"/>